<comment type="caution">
    <text evidence="9">The sequence shown here is derived from an EMBL/GenBank/DDBJ whole genome shotgun (WGS) entry which is preliminary data.</text>
</comment>
<dbReference type="AlphaFoldDB" id="A0A8T0HCG7"/>
<evidence type="ECO:0000256" key="2">
    <source>
        <dbReference type="ARBA" id="ARBA00023015"/>
    </source>
</evidence>
<dbReference type="GO" id="GO:0003677">
    <property type="term" value="F:DNA binding"/>
    <property type="evidence" value="ECO:0007669"/>
    <property type="project" value="UniProtKB-KW"/>
</dbReference>
<evidence type="ECO:0000256" key="4">
    <source>
        <dbReference type="ARBA" id="ARBA00023163"/>
    </source>
</evidence>
<feature type="region of interest" description="Disordered" evidence="7">
    <location>
        <begin position="83"/>
        <end position="156"/>
    </location>
</feature>
<keyword evidence="3" id="KW-0238">DNA-binding</keyword>
<dbReference type="PANTHER" id="PTHR46408">
    <property type="entry name" value="BASIC LEUCINE ZIPPER 63"/>
    <property type="match status" value="1"/>
</dbReference>
<feature type="region of interest" description="Disordered" evidence="7">
    <location>
        <begin position="452"/>
        <end position="475"/>
    </location>
</feature>
<dbReference type="SMART" id="SM00338">
    <property type="entry name" value="BRLZ"/>
    <property type="match status" value="1"/>
</dbReference>
<feature type="region of interest" description="Disordered" evidence="7">
    <location>
        <begin position="17"/>
        <end position="38"/>
    </location>
</feature>
<dbReference type="PROSITE" id="PS50217">
    <property type="entry name" value="BZIP"/>
    <property type="match status" value="1"/>
</dbReference>
<dbReference type="InterPro" id="IPR004827">
    <property type="entry name" value="bZIP"/>
</dbReference>
<evidence type="ECO:0000256" key="3">
    <source>
        <dbReference type="ARBA" id="ARBA00023125"/>
    </source>
</evidence>
<dbReference type="OrthoDB" id="664875at2759"/>
<gene>
    <name evidence="9" type="ORF">KC19_7G165700</name>
</gene>
<dbReference type="Gene3D" id="1.20.5.170">
    <property type="match status" value="1"/>
</dbReference>
<protein>
    <recommendedName>
        <fullName evidence="8">BZIP domain-containing protein</fullName>
    </recommendedName>
</protein>
<dbReference type="InterPro" id="IPR046347">
    <property type="entry name" value="bZIP_sf"/>
</dbReference>
<dbReference type="GO" id="GO:0005634">
    <property type="term" value="C:nucleus"/>
    <property type="evidence" value="ECO:0007669"/>
    <property type="project" value="UniProtKB-SubCell"/>
</dbReference>
<evidence type="ECO:0000256" key="6">
    <source>
        <dbReference type="SAM" id="Coils"/>
    </source>
</evidence>
<evidence type="ECO:0000313" key="10">
    <source>
        <dbReference type="Proteomes" id="UP000822688"/>
    </source>
</evidence>
<dbReference type="Proteomes" id="UP000822688">
    <property type="component" value="Chromosome 7"/>
</dbReference>
<feature type="compositionally biased region" description="Low complexity" evidence="7">
    <location>
        <begin position="109"/>
        <end position="123"/>
    </location>
</feature>
<reference evidence="9" key="1">
    <citation type="submission" date="2020-06" db="EMBL/GenBank/DDBJ databases">
        <title>WGS assembly of Ceratodon purpureus strain R40.</title>
        <authorList>
            <person name="Carey S.B."/>
            <person name="Jenkins J."/>
            <person name="Shu S."/>
            <person name="Lovell J.T."/>
            <person name="Sreedasyam A."/>
            <person name="Maumus F."/>
            <person name="Tiley G.P."/>
            <person name="Fernandez-Pozo N."/>
            <person name="Barry K."/>
            <person name="Chen C."/>
            <person name="Wang M."/>
            <person name="Lipzen A."/>
            <person name="Daum C."/>
            <person name="Saski C.A."/>
            <person name="Payton A.C."/>
            <person name="Mcbreen J.C."/>
            <person name="Conrad R.E."/>
            <person name="Kollar L.M."/>
            <person name="Olsson S."/>
            <person name="Huttunen S."/>
            <person name="Landis J.B."/>
            <person name="Wickett N.J."/>
            <person name="Johnson M.G."/>
            <person name="Rensing S.A."/>
            <person name="Grimwood J."/>
            <person name="Schmutz J."/>
            <person name="Mcdaniel S.F."/>
        </authorList>
    </citation>
    <scope>NUCLEOTIDE SEQUENCE</scope>
    <source>
        <strain evidence="9">R40</strain>
    </source>
</reference>
<evidence type="ECO:0000256" key="5">
    <source>
        <dbReference type="ARBA" id="ARBA00023242"/>
    </source>
</evidence>
<accession>A0A8T0HCG7</accession>
<dbReference type="Pfam" id="PF00170">
    <property type="entry name" value="bZIP_1"/>
    <property type="match status" value="1"/>
</dbReference>
<keyword evidence="4" id="KW-0804">Transcription</keyword>
<feature type="domain" description="BZIP" evidence="8">
    <location>
        <begin position="295"/>
        <end position="345"/>
    </location>
</feature>
<proteinExistence type="predicted"/>
<feature type="region of interest" description="Disordered" evidence="7">
    <location>
        <begin position="263"/>
        <end position="295"/>
    </location>
</feature>
<evidence type="ECO:0000256" key="7">
    <source>
        <dbReference type="SAM" id="MobiDB-lite"/>
    </source>
</evidence>
<organism evidence="9 10">
    <name type="scientific">Ceratodon purpureus</name>
    <name type="common">Fire moss</name>
    <name type="synonym">Dicranum purpureum</name>
    <dbReference type="NCBI Taxonomy" id="3225"/>
    <lineage>
        <taxon>Eukaryota</taxon>
        <taxon>Viridiplantae</taxon>
        <taxon>Streptophyta</taxon>
        <taxon>Embryophyta</taxon>
        <taxon>Bryophyta</taxon>
        <taxon>Bryophytina</taxon>
        <taxon>Bryopsida</taxon>
        <taxon>Dicranidae</taxon>
        <taxon>Pseudoditrichales</taxon>
        <taxon>Ditrichaceae</taxon>
        <taxon>Ceratodon</taxon>
    </lineage>
</organism>
<keyword evidence="2" id="KW-0805">Transcription regulation</keyword>
<feature type="coiled-coil region" evidence="6">
    <location>
        <begin position="306"/>
        <end position="375"/>
    </location>
</feature>
<dbReference type="PROSITE" id="PS00036">
    <property type="entry name" value="BZIP_BASIC"/>
    <property type="match status" value="1"/>
</dbReference>
<sequence>MQRNFSVDDILGTFWKLDTQGEGKGPVQVSIPEEEEDEDTYIPVVESLKTIEVDRGMNRSASEYAFQEFLKVNETSGGFARAKSRFVASEEIRDKEEEDDDDDEDDTDPASPASPASPESPEISENKTQLAKQESDDFNEASNQGAIMPPAPPVQPKLEVRTMSGIVDQVEVSGALNPLFSGIRDEVEIAATATNSPQEYEFFLKKKLDLACAAVALSRSGSGGANSGPLAPQSSVTPGAFGAMSVGNPIGIPALPPKPEYGAMVPPTRSRAVTSGSDVSDDDESEQGHNVAPGDIKRVKRMLSNRESARRSRRRKQAHLSELEAQVAQLRLENSTILKRVTEISLKFQEAAIENRVLKADVATLQAKLKMAESLVSGATNGQAGPMDLSHSGPRYMSYSTGDNGPQYVQPAPVVQQKEQQQGFTGGKMGRTPSMQRVASLEHLQKRIRGGAACNNPAWSGSFEDGHSMLEQHED</sequence>
<dbReference type="GO" id="GO:0003700">
    <property type="term" value="F:DNA-binding transcription factor activity"/>
    <property type="evidence" value="ECO:0007669"/>
    <property type="project" value="InterPro"/>
</dbReference>
<dbReference type="EMBL" id="CM026428">
    <property type="protein sequence ID" value="KAG0567839.1"/>
    <property type="molecule type" value="Genomic_DNA"/>
</dbReference>
<keyword evidence="5" id="KW-0539">Nucleus</keyword>
<dbReference type="FunFam" id="1.20.5.170:FF:000020">
    <property type="entry name" value="BZIP transcription factor"/>
    <property type="match status" value="1"/>
</dbReference>
<comment type="subcellular location">
    <subcellularLocation>
        <location evidence="1">Nucleus</location>
    </subcellularLocation>
</comment>
<name>A0A8T0HCG7_CERPU</name>
<keyword evidence="6" id="KW-0175">Coiled coil</keyword>
<feature type="compositionally biased region" description="Acidic residues" evidence="7">
    <location>
        <begin position="96"/>
        <end position="108"/>
    </location>
</feature>
<dbReference type="InterPro" id="IPR020983">
    <property type="entry name" value="Basic_leucine-zipper_C"/>
</dbReference>
<evidence type="ECO:0000256" key="1">
    <source>
        <dbReference type="ARBA" id="ARBA00004123"/>
    </source>
</evidence>
<keyword evidence="10" id="KW-1185">Reference proteome</keyword>
<evidence type="ECO:0000313" key="9">
    <source>
        <dbReference type="EMBL" id="KAG0567839.1"/>
    </source>
</evidence>
<feature type="compositionally biased region" description="Basic and acidic residues" evidence="7">
    <location>
        <begin position="464"/>
        <end position="475"/>
    </location>
</feature>
<dbReference type="Pfam" id="PF12498">
    <property type="entry name" value="bZIP_C"/>
    <property type="match status" value="1"/>
</dbReference>
<dbReference type="PANTHER" id="PTHR46408:SF10">
    <property type="entry name" value="BASIC LEUCINE ZIPPER 63"/>
    <property type="match status" value="1"/>
</dbReference>
<dbReference type="SUPFAM" id="SSF57959">
    <property type="entry name" value="Leucine zipper domain"/>
    <property type="match status" value="1"/>
</dbReference>
<evidence type="ECO:0000259" key="8">
    <source>
        <dbReference type="PROSITE" id="PS50217"/>
    </source>
</evidence>